<accession>N9KEW6</accession>
<sequence length="381" mass="39486">MPNNATLNAIRLGSGTLTTAADYQHNIHRDTVTNPFSLILAMRGAEFQAFSRRGRFTTSANVAAANQFADNGLNNQWGLALPFYNLNANAAVYGVDAPANGAYYYTKDANGKPIQNLVATSGTTSRLGFGIAVGTTGRDAGGTKTTSILLIDGSPNANNAGNPTDYYMGLRNIDMFLKGNGTIGLENGSLNIGLKDMLLALSTEIAAGYLPGAKYKTCPATGSCTSPIDNFAKNNDVLFGLKLRLGGDLNLSIVPNSSIADGSALTVLGDFTMPATATGNTVQISDPIDGSAIGFDNITGKLAFNTALVVGKDTASGLGKVGVNTAVYFNPDKSIDGALRVKDINFYPPSTGAGARLGELAITGGRLNSSFSIVPRNGAFN</sequence>
<dbReference type="PATRIC" id="fig|1217629.3.peg.3321"/>
<evidence type="ECO:0008006" key="3">
    <source>
        <dbReference type="Google" id="ProtNLM"/>
    </source>
</evidence>
<proteinExistence type="predicted"/>
<gene>
    <name evidence="1" type="ORF">F913_03413</name>
</gene>
<organism evidence="1 2">
    <name type="scientific">Acinetobacter baumannii NIPH 80</name>
    <dbReference type="NCBI Taxonomy" id="1217629"/>
    <lineage>
        <taxon>Bacteria</taxon>
        <taxon>Pseudomonadati</taxon>
        <taxon>Pseudomonadota</taxon>
        <taxon>Gammaproteobacteria</taxon>
        <taxon>Moraxellales</taxon>
        <taxon>Moraxellaceae</taxon>
        <taxon>Acinetobacter</taxon>
        <taxon>Acinetobacter calcoaceticus/baumannii complex</taxon>
    </lineage>
</organism>
<comment type="caution">
    <text evidence="1">The sequence shown here is derived from an EMBL/GenBank/DDBJ whole genome shotgun (WGS) entry which is preliminary data.</text>
</comment>
<dbReference type="AlphaFoldDB" id="N9KEW6"/>
<dbReference type="EMBL" id="APRE01000076">
    <property type="protein sequence ID" value="ENW67090.1"/>
    <property type="molecule type" value="Genomic_DNA"/>
</dbReference>
<reference evidence="1 2" key="1">
    <citation type="submission" date="2013-02" db="EMBL/GenBank/DDBJ databases">
        <title>The Genome Sequence of Acinetobacter baumannii NIPH 80.</title>
        <authorList>
            <consortium name="The Broad Institute Genome Sequencing Platform"/>
            <consortium name="The Broad Institute Genome Sequencing Center for Infectious Disease"/>
            <person name="Cerqueira G."/>
            <person name="Feldgarden M."/>
            <person name="Courvalin P."/>
            <person name="Perichon B."/>
            <person name="Grillot-Courvalin C."/>
            <person name="Clermont D."/>
            <person name="Rocha E."/>
            <person name="Yoon E.-J."/>
            <person name="Nemec A."/>
            <person name="Walker B."/>
            <person name="Young S.K."/>
            <person name="Zeng Q."/>
            <person name="Gargeya S."/>
            <person name="Fitzgerald M."/>
            <person name="Haas B."/>
            <person name="Abouelleil A."/>
            <person name="Alvarado L."/>
            <person name="Arachchi H.M."/>
            <person name="Berlin A.M."/>
            <person name="Chapman S.B."/>
            <person name="Dewar J."/>
            <person name="Goldberg J."/>
            <person name="Griggs A."/>
            <person name="Gujja S."/>
            <person name="Hansen M."/>
            <person name="Howarth C."/>
            <person name="Imamovic A."/>
            <person name="Larimer J."/>
            <person name="McCowan C."/>
            <person name="Murphy C."/>
            <person name="Neiman D."/>
            <person name="Pearson M."/>
            <person name="Priest M."/>
            <person name="Roberts A."/>
            <person name="Saif S."/>
            <person name="Shea T."/>
            <person name="Sisk P."/>
            <person name="Sykes S."/>
            <person name="Wortman J."/>
            <person name="Nusbaum C."/>
            <person name="Birren B."/>
        </authorList>
    </citation>
    <scope>NUCLEOTIDE SEQUENCE [LARGE SCALE GENOMIC DNA]</scope>
    <source>
        <strain evidence="1 2">NIPH 80</strain>
    </source>
</reference>
<dbReference type="Proteomes" id="UP000013021">
    <property type="component" value="Unassembled WGS sequence"/>
</dbReference>
<name>N9KEW6_ACIBA</name>
<protein>
    <recommendedName>
        <fullName evidence="3">Heme utilization protein</fullName>
    </recommendedName>
</protein>
<evidence type="ECO:0000313" key="1">
    <source>
        <dbReference type="EMBL" id="ENW67090.1"/>
    </source>
</evidence>
<evidence type="ECO:0000313" key="2">
    <source>
        <dbReference type="Proteomes" id="UP000013021"/>
    </source>
</evidence>
<dbReference type="HOGENOM" id="CLU_887474_0_0_6"/>